<proteinExistence type="predicted"/>
<feature type="region of interest" description="Disordered" evidence="1">
    <location>
        <begin position="41"/>
        <end position="63"/>
    </location>
</feature>
<organism evidence="2 3">
    <name type="scientific">Araneus ventricosus</name>
    <name type="common">Orbweaver spider</name>
    <name type="synonym">Epeira ventricosa</name>
    <dbReference type="NCBI Taxonomy" id="182803"/>
    <lineage>
        <taxon>Eukaryota</taxon>
        <taxon>Metazoa</taxon>
        <taxon>Ecdysozoa</taxon>
        <taxon>Arthropoda</taxon>
        <taxon>Chelicerata</taxon>
        <taxon>Arachnida</taxon>
        <taxon>Araneae</taxon>
        <taxon>Araneomorphae</taxon>
        <taxon>Entelegynae</taxon>
        <taxon>Araneoidea</taxon>
        <taxon>Araneidae</taxon>
        <taxon>Araneus</taxon>
    </lineage>
</organism>
<name>A0A4Y2HLX2_ARAVE</name>
<evidence type="ECO:0000313" key="3">
    <source>
        <dbReference type="Proteomes" id="UP000499080"/>
    </source>
</evidence>
<dbReference type="Proteomes" id="UP000499080">
    <property type="component" value="Unassembled WGS sequence"/>
</dbReference>
<evidence type="ECO:0000256" key="1">
    <source>
        <dbReference type="SAM" id="MobiDB-lite"/>
    </source>
</evidence>
<comment type="caution">
    <text evidence="2">The sequence shown here is derived from an EMBL/GenBank/DDBJ whole genome shotgun (WGS) entry which is preliminary data.</text>
</comment>
<keyword evidence="3" id="KW-1185">Reference proteome</keyword>
<evidence type="ECO:0000313" key="2">
    <source>
        <dbReference type="EMBL" id="GBM66366.1"/>
    </source>
</evidence>
<accession>A0A4Y2HLX2</accession>
<dbReference type="AlphaFoldDB" id="A0A4Y2HLX2"/>
<gene>
    <name evidence="2" type="ORF">AVEN_235729_1</name>
</gene>
<reference evidence="2 3" key="1">
    <citation type="journal article" date="2019" name="Sci. Rep.">
        <title>Orb-weaving spider Araneus ventricosus genome elucidates the spidroin gene catalogue.</title>
        <authorList>
            <person name="Kono N."/>
            <person name="Nakamura H."/>
            <person name="Ohtoshi R."/>
            <person name="Moran D.A.P."/>
            <person name="Shinohara A."/>
            <person name="Yoshida Y."/>
            <person name="Fujiwara M."/>
            <person name="Mori M."/>
            <person name="Tomita M."/>
            <person name="Arakawa K."/>
        </authorList>
    </citation>
    <scope>NUCLEOTIDE SEQUENCE [LARGE SCALE GENOMIC DNA]</scope>
</reference>
<sequence>MATCQVLLQQSEEMTFHRTNPLGSRSRLQCEVLKSARKFSHGESDRTSQFACRERPKKGPTKPFSDCIIRRVSFEARRRFDLEWTHTEPGKCVAYA</sequence>
<protein>
    <submittedName>
        <fullName evidence="2">Uncharacterized protein</fullName>
    </submittedName>
</protein>
<dbReference type="EMBL" id="BGPR01002022">
    <property type="protein sequence ID" value="GBM66366.1"/>
    <property type="molecule type" value="Genomic_DNA"/>
</dbReference>